<organism evidence="6 7">
    <name type="scientific">Coniophora puteana (strain RWD-64-598)</name>
    <name type="common">Brown rot fungus</name>
    <dbReference type="NCBI Taxonomy" id="741705"/>
    <lineage>
        <taxon>Eukaryota</taxon>
        <taxon>Fungi</taxon>
        <taxon>Dikarya</taxon>
        <taxon>Basidiomycota</taxon>
        <taxon>Agaricomycotina</taxon>
        <taxon>Agaricomycetes</taxon>
        <taxon>Agaricomycetidae</taxon>
        <taxon>Boletales</taxon>
        <taxon>Coniophorineae</taxon>
        <taxon>Coniophoraceae</taxon>
        <taxon>Coniophora</taxon>
    </lineage>
</organism>
<keyword evidence="5" id="KW-0560">Oxidoreductase</keyword>
<dbReference type="Gene3D" id="3.50.50.60">
    <property type="entry name" value="FAD/NAD(P)-binding domain"/>
    <property type="match status" value="2"/>
</dbReference>
<dbReference type="GO" id="GO:0050661">
    <property type="term" value="F:NADP binding"/>
    <property type="evidence" value="ECO:0007669"/>
    <property type="project" value="InterPro"/>
</dbReference>
<evidence type="ECO:0000313" key="7">
    <source>
        <dbReference type="Proteomes" id="UP000053558"/>
    </source>
</evidence>
<evidence type="ECO:0000256" key="4">
    <source>
        <dbReference type="ARBA" id="ARBA00022857"/>
    </source>
</evidence>
<proteinExistence type="inferred from homology"/>
<sequence length="479" mass="53419">MDIVPNLPPEPSKRICIIGAGASGLAALKIVTDSAEYQRGAWSVIAYESRSNVGGIWFPAAPEENQAVSPLYDSLTTNLPHPIMAYTSYPFPPSTPLYPVASVVQRYLESYASHFNLLPLIQLNTKVAKARWELGKWAVTTSTEDQDLFDHLVVANGHYTVPRIPQTPGLDHWLTSGRAMHSAFYRRPHGLGDKVVIVGAGPSGQDLVTDMRKAGKVVIHSIRGAESTEGEHFRRRGTIAEFKVDGSIIFEDGAVEKNVDRCLLATGYVVEFPFFDDSVLKPEIPPPCPPIPSELFNSTYSVFPLSRQLFPLQAQFPPSSLVFMCLLYKIAPLPVAEAQAMAMVRAFADPSSLEPMQEAVDIMTRYENFVSKGIETPAAIYKAWHRFGELEQFDYRDELYTFAAGGSEERQKVSEWERELYPHKVTLREKWVALAKSGRGDEFVRGVGEGGTQEWVDAMWRLLRLSSKEKETSTTDCRL</sequence>
<evidence type="ECO:0000313" key="6">
    <source>
        <dbReference type="EMBL" id="EIW84940.1"/>
    </source>
</evidence>
<dbReference type="OrthoDB" id="66881at2759"/>
<dbReference type="PRINTS" id="PR00370">
    <property type="entry name" value="FMOXYGENASE"/>
</dbReference>
<dbReference type="AlphaFoldDB" id="A0A5M3N0K6"/>
<dbReference type="Pfam" id="PF00743">
    <property type="entry name" value="FMO-like"/>
    <property type="match status" value="2"/>
</dbReference>
<dbReference type="Proteomes" id="UP000053558">
    <property type="component" value="Unassembled WGS sequence"/>
</dbReference>
<accession>A0A5M3N0K6</accession>
<dbReference type="InterPro" id="IPR000960">
    <property type="entry name" value="Flavin_mOase"/>
</dbReference>
<protein>
    <submittedName>
        <fullName evidence="6">FAD/NAD(P)-binding domain-containing protein</fullName>
    </submittedName>
</protein>
<evidence type="ECO:0000256" key="3">
    <source>
        <dbReference type="ARBA" id="ARBA00022827"/>
    </source>
</evidence>
<dbReference type="GO" id="GO:0004499">
    <property type="term" value="F:N,N-dimethylaniline monooxygenase activity"/>
    <property type="evidence" value="ECO:0007669"/>
    <property type="project" value="InterPro"/>
</dbReference>
<dbReference type="RefSeq" id="XP_007764595.1">
    <property type="nucleotide sequence ID" value="XM_007766405.1"/>
</dbReference>
<keyword evidence="3" id="KW-0274">FAD</keyword>
<keyword evidence="4" id="KW-0521">NADP</keyword>
<dbReference type="GO" id="GO:0050660">
    <property type="term" value="F:flavin adenine dinucleotide binding"/>
    <property type="evidence" value="ECO:0007669"/>
    <property type="project" value="InterPro"/>
</dbReference>
<evidence type="ECO:0000256" key="5">
    <source>
        <dbReference type="ARBA" id="ARBA00023002"/>
    </source>
</evidence>
<evidence type="ECO:0000256" key="2">
    <source>
        <dbReference type="ARBA" id="ARBA00022630"/>
    </source>
</evidence>
<dbReference type="GeneID" id="19199302"/>
<dbReference type="OMA" id="CTGHHFL"/>
<name>A0A5M3N0K6_CONPW</name>
<keyword evidence="7" id="KW-1185">Reference proteome</keyword>
<dbReference type="PANTHER" id="PTHR23023">
    <property type="entry name" value="DIMETHYLANILINE MONOOXYGENASE"/>
    <property type="match status" value="1"/>
</dbReference>
<dbReference type="InterPro" id="IPR020946">
    <property type="entry name" value="Flavin_mOase-like"/>
</dbReference>
<comment type="similarity">
    <text evidence="1">Belongs to the FMO family.</text>
</comment>
<keyword evidence="2" id="KW-0285">Flavoprotein</keyword>
<dbReference type="InterPro" id="IPR050346">
    <property type="entry name" value="FMO-like"/>
</dbReference>
<gene>
    <name evidence="6" type="ORF">CONPUDRAFT_117234</name>
</gene>
<comment type="caution">
    <text evidence="6">The sequence shown here is derived from an EMBL/GenBank/DDBJ whole genome shotgun (WGS) entry which is preliminary data.</text>
</comment>
<dbReference type="InterPro" id="IPR036188">
    <property type="entry name" value="FAD/NAD-bd_sf"/>
</dbReference>
<reference evidence="7" key="1">
    <citation type="journal article" date="2012" name="Science">
        <title>The Paleozoic origin of enzymatic lignin decomposition reconstructed from 31 fungal genomes.</title>
        <authorList>
            <person name="Floudas D."/>
            <person name="Binder M."/>
            <person name="Riley R."/>
            <person name="Barry K."/>
            <person name="Blanchette R.A."/>
            <person name="Henrissat B."/>
            <person name="Martinez A.T."/>
            <person name="Otillar R."/>
            <person name="Spatafora J.W."/>
            <person name="Yadav J.S."/>
            <person name="Aerts A."/>
            <person name="Benoit I."/>
            <person name="Boyd A."/>
            <person name="Carlson A."/>
            <person name="Copeland A."/>
            <person name="Coutinho P.M."/>
            <person name="de Vries R.P."/>
            <person name="Ferreira P."/>
            <person name="Findley K."/>
            <person name="Foster B."/>
            <person name="Gaskell J."/>
            <person name="Glotzer D."/>
            <person name="Gorecki P."/>
            <person name="Heitman J."/>
            <person name="Hesse C."/>
            <person name="Hori C."/>
            <person name="Igarashi K."/>
            <person name="Jurgens J.A."/>
            <person name="Kallen N."/>
            <person name="Kersten P."/>
            <person name="Kohler A."/>
            <person name="Kuees U."/>
            <person name="Kumar T.K.A."/>
            <person name="Kuo A."/>
            <person name="LaButti K."/>
            <person name="Larrondo L.F."/>
            <person name="Lindquist E."/>
            <person name="Ling A."/>
            <person name="Lombard V."/>
            <person name="Lucas S."/>
            <person name="Lundell T."/>
            <person name="Martin R."/>
            <person name="McLaughlin D.J."/>
            <person name="Morgenstern I."/>
            <person name="Morin E."/>
            <person name="Murat C."/>
            <person name="Nagy L.G."/>
            <person name="Nolan M."/>
            <person name="Ohm R.A."/>
            <person name="Patyshakuliyeva A."/>
            <person name="Rokas A."/>
            <person name="Ruiz-Duenas F.J."/>
            <person name="Sabat G."/>
            <person name="Salamov A."/>
            <person name="Samejima M."/>
            <person name="Schmutz J."/>
            <person name="Slot J.C."/>
            <person name="St John F."/>
            <person name="Stenlid J."/>
            <person name="Sun H."/>
            <person name="Sun S."/>
            <person name="Syed K."/>
            <person name="Tsang A."/>
            <person name="Wiebenga A."/>
            <person name="Young D."/>
            <person name="Pisabarro A."/>
            <person name="Eastwood D.C."/>
            <person name="Martin F."/>
            <person name="Cullen D."/>
            <person name="Grigoriev I.V."/>
            <person name="Hibbett D.S."/>
        </authorList>
    </citation>
    <scope>NUCLEOTIDE SEQUENCE [LARGE SCALE GENOMIC DNA]</scope>
    <source>
        <strain evidence="7">RWD-64-598 SS2</strain>
    </source>
</reference>
<evidence type="ECO:0000256" key="1">
    <source>
        <dbReference type="ARBA" id="ARBA00009183"/>
    </source>
</evidence>
<dbReference type="KEGG" id="cput:CONPUDRAFT_117234"/>
<dbReference type="EMBL" id="JH711574">
    <property type="protein sequence ID" value="EIW84940.1"/>
    <property type="molecule type" value="Genomic_DNA"/>
</dbReference>
<dbReference type="SUPFAM" id="SSF51905">
    <property type="entry name" value="FAD/NAD(P)-binding domain"/>
    <property type="match status" value="1"/>
</dbReference>